<evidence type="ECO:0000313" key="4">
    <source>
        <dbReference type="Proteomes" id="UP000494256"/>
    </source>
</evidence>
<organism evidence="1 3">
    <name type="scientific">Arctia plantaginis</name>
    <name type="common">Wood tiger moth</name>
    <name type="synonym">Phalaena plantaginis</name>
    <dbReference type="NCBI Taxonomy" id="874455"/>
    <lineage>
        <taxon>Eukaryota</taxon>
        <taxon>Metazoa</taxon>
        <taxon>Ecdysozoa</taxon>
        <taxon>Arthropoda</taxon>
        <taxon>Hexapoda</taxon>
        <taxon>Insecta</taxon>
        <taxon>Pterygota</taxon>
        <taxon>Neoptera</taxon>
        <taxon>Endopterygota</taxon>
        <taxon>Lepidoptera</taxon>
        <taxon>Glossata</taxon>
        <taxon>Ditrysia</taxon>
        <taxon>Noctuoidea</taxon>
        <taxon>Erebidae</taxon>
        <taxon>Arctiinae</taxon>
        <taxon>Arctia</taxon>
    </lineage>
</organism>
<dbReference type="Proteomes" id="UP000494256">
    <property type="component" value="Unassembled WGS sequence"/>
</dbReference>
<accession>A0A8S1ADP6</accession>
<name>A0A8S1ADP6_ARCPL</name>
<dbReference type="Proteomes" id="UP000494106">
    <property type="component" value="Unassembled WGS sequence"/>
</dbReference>
<dbReference type="AlphaFoldDB" id="A0A8S1ADP6"/>
<sequence>MVTKVGTKRESNSHSHKRNKKVHLIKDLLSKEHRKTGTLALWCYFLDIKSKQLSLRAAGARALPSCYQLAHAPDCTL</sequence>
<keyword evidence="3" id="KW-1185">Reference proteome</keyword>
<proteinExistence type="predicted"/>
<evidence type="ECO:0000313" key="2">
    <source>
        <dbReference type="EMBL" id="CAB3260600.1"/>
    </source>
</evidence>
<reference evidence="3 4" key="1">
    <citation type="submission" date="2020-04" db="EMBL/GenBank/DDBJ databases">
        <authorList>
            <person name="Wallbank WR R."/>
            <person name="Pardo Diaz C."/>
            <person name="Kozak K."/>
            <person name="Martin S."/>
            <person name="Jiggins C."/>
            <person name="Moest M."/>
            <person name="Warren A I."/>
            <person name="Byers J.R.P. K."/>
            <person name="Montejo-Kovacevich G."/>
            <person name="Yen C E."/>
        </authorList>
    </citation>
    <scope>NUCLEOTIDE SEQUENCE [LARGE SCALE GENOMIC DNA]</scope>
</reference>
<comment type="caution">
    <text evidence="1">The sequence shown here is derived from an EMBL/GenBank/DDBJ whole genome shotgun (WGS) entry which is preliminary data.</text>
</comment>
<evidence type="ECO:0000313" key="1">
    <source>
        <dbReference type="EMBL" id="CAB3244785.1"/>
    </source>
</evidence>
<gene>
    <name evidence="1" type="ORF">APLA_LOCUS10153</name>
    <name evidence="2" type="ORF">APLA_LOCUS17081</name>
</gene>
<dbReference type="EMBL" id="CADEBC010000522">
    <property type="protein sequence ID" value="CAB3244785.1"/>
    <property type="molecule type" value="Genomic_DNA"/>
</dbReference>
<dbReference type="EMBL" id="CADEBD010000857">
    <property type="protein sequence ID" value="CAB3260600.1"/>
    <property type="molecule type" value="Genomic_DNA"/>
</dbReference>
<protein>
    <submittedName>
        <fullName evidence="1">Uncharacterized protein</fullName>
    </submittedName>
</protein>
<evidence type="ECO:0000313" key="3">
    <source>
        <dbReference type="Proteomes" id="UP000494106"/>
    </source>
</evidence>